<dbReference type="RefSeq" id="WP_009148213.1">
    <property type="nucleotide sequence ID" value="NZ_CP121471.1"/>
</dbReference>
<evidence type="ECO:0000313" key="2">
    <source>
        <dbReference type="Proteomes" id="UP000002964"/>
    </source>
</evidence>
<reference evidence="2" key="1">
    <citation type="submission" date="2011-06" db="EMBL/GenBank/DDBJ databases">
        <authorList>
            <consortium name="US DOE Joint Genome Institute (JGI-PGF)"/>
            <person name="Lucas S."/>
            <person name="Han J."/>
            <person name="Lapidus A."/>
            <person name="Cheng J.-F."/>
            <person name="Goodwin L."/>
            <person name="Pitluck S."/>
            <person name="Peters L."/>
            <person name="Land M.L."/>
            <person name="Hauser L."/>
            <person name="Vogl K."/>
            <person name="Liu Z."/>
            <person name="Overmann J."/>
            <person name="Frigaard N.-U."/>
            <person name="Bryant D.A."/>
            <person name="Woyke T.J."/>
        </authorList>
    </citation>
    <scope>NUCLEOTIDE SEQUENCE [LARGE SCALE GENOMIC DNA]</scope>
    <source>
        <strain evidence="2">970</strain>
    </source>
</reference>
<name>H8Z2H3_9GAMM</name>
<dbReference type="Proteomes" id="UP000002964">
    <property type="component" value="Unassembled WGS sequence"/>
</dbReference>
<dbReference type="EMBL" id="JH603169">
    <property type="protein sequence ID" value="EIC21628.1"/>
    <property type="molecule type" value="Genomic_DNA"/>
</dbReference>
<evidence type="ECO:0008006" key="3">
    <source>
        <dbReference type="Google" id="ProtNLM"/>
    </source>
</evidence>
<protein>
    <recommendedName>
        <fullName evidence="3">Transposase</fullName>
    </recommendedName>
</protein>
<proteinExistence type="predicted"/>
<reference evidence="1 2" key="2">
    <citation type="submission" date="2011-11" db="EMBL/GenBank/DDBJ databases">
        <authorList>
            <consortium name="US DOE Joint Genome Institute"/>
            <person name="Lucas S."/>
            <person name="Han J."/>
            <person name="Lapidus A."/>
            <person name="Cheng J.-F."/>
            <person name="Goodwin L."/>
            <person name="Pitluck S."/>
            <person name="Peters L."/>
            <person name="Ovchinnikova G."/>
            <person name="Zhang X."/>
            <person name="Detter J.C."/>
            <person name="Han C."/>
            <person name="Tapia R."/>
            <person name="Land M."/>
            <person name="Hauser L."/>
            <person name="Kyrpides N."/>
            <person name="Ivanova N."/>
            <person name="Pagani I."/>
            <person name="Vogl K."/>
            <person name="Liu Z."/>
            <person name="Overmann J."/>
            <person name="Frigaard N.-U."/>
            <person name="Bryant D."/>
            <person name="Woyke T."/>
        </authorList>
    </citation>
    <scope>NUCLEOTIDE SEQUENCE [LARGE SCALE GENOMIC DNA]</scope>
    <source>
        <strain evidence="1 2">970</strain>
    </source>
</reference>
<evidence type="ECO:0000313" key="1">
    <source>
        <dbReference type="EMBL" id="EIC21628.1"/>
    </source>
</evidence>
<keyword evidence="2" id="KW-1185">Reference proteome</keyword>
<dbReference type="HOGENOM" id="CLU_151804_4_1_6"/>
<gene>
    <name evidence="1" type="ORF">Thi970DRAFT_01844</name>
</gene>
<dbReference type="AlphaFoldDB" id="H8Z2H3"/>
<accession>H8Z2H3</accession>
<dbReference type="eggNOG" id="COG2963">
    <property type="taxonomic scope" value="Bacteria"/>
</dbReference>
<dbReference type="STRING" id="631362.Thi970DRAFT_01844"/>
<dbReference type="NCBIfam" id="NF047593">
    <property type="entry name" value="IS66_ISAeme5_TnpA"/>
    <property type="match status" value="1"/>
</dbReference>
<sequence>MAHRRRTRQQWQALVDGWASSGLTQGEYCRRHGISVASFARWRAIFRRPLQHPAPPAEPTPSAGPTHSLVPVHWLSDDAPTATTALSLHCPGGLCLDIGAGVDTATLQQVIRLLRAAAS</sequence>
<organism evidence="1 2">
    <name type="scientific">Thiorhodovibrio frisius</name>
    <dbReference type="NCBI Taxonomy" id="631362"/>
    <lineage>
        <taxon>Bacteria</taxon>
        <taxon>Pseudomonadati</taxon>
        <taxon>Pseudomonadota</taxon>
        <taxon>Gammaproteobacteria</taxon>
        <taxon>Chromatiales</taxon>
        <taxon>Chromatiaceae</taxon>
        <taxon>Thiorhodovibrio</taxon>
    </lineage>
</organism>
<dbReference type="OrthoDB" id="5769209at2"/>